<dbReference type="InterPro" id="IPR006439">
    <property type="entry name" value="HAD-SF_hydro_IA"/>
</dbReference>
<dbReference type="InterPro" id="IPR051540">
    <property type="entry name" value="S-2-haloacid_dehalogenase"/>
</dbReference>
<sequence length="239" mass="26990">MKEALEGVKALAFDVFGTVVDYRTTIITEGERLAEDKGIEIDWAAFADAWRGRYRPAMDRVMRGELPWTNLDALHRTTLDELLAEFGVRELSEGEKNHLNGVWHRLRPWGDSVPGLLRLKTRFVLATLSNGNVRLLVDMAKNAGLPWDLVFSAELARAYKPDPRAYRMLQELLMLGPDEIMMVAAHQSDLRAAQELGFRTAFVMRPLEHGPQAVPNLRADPSLDVVATDFVDLARQLRV</sequence>
<dbReference type="NCBIfam" id="TIGR01428">
    <property type="entry name" value="HAD_type_II"/>
    <property type="match status" value="1"/>
</dbReference>
<dbReference type="PRINTS" id="PR00413">
    <property type="entry name" value="HADHALOGNASE"/>
</dbReference>
<proteinExistence type="predicted"/>
<protein>
    <submittedName>
        <fullName evidence="2">Haloacid dehalogenase, type II</fullName>
        <ecNumber evidence="2">3.8.1.2</ecNumber>
    </submittedName>
</protein>
<reference evidence="2" key="1">
    <citation type="submission" date="2020-02" db="EMBL/GenBank/DDBJ databases">
        <authorList>
            <person name="Meier V. D."/>
        </authorList>
    </citation>
    <scope>NUCLEOTIDE SEQUENCE</scope>
    <source>
        <strain evidence="2">AVDCRST_MAG01</strain>
    </source>
</reference>
<dbReference type="CDD" id="cd02588">
    <property type="entry name" value="HAD_L2-DEX"/>
    <property type="match status" value="1"/>
</dbReference>
<dbReference type="SUPFAM" id="SSF56784">
    <property type="entry name" value="HAD-like"/>
    <property type="match status" value="1"/>
</dbReference>
<dbReference type="PANTHER" id="PTHR43316">
    <property type="entry name" value="HYDROLASE, HALOACID DELAHOGENASE-RELATED"/>
    <property type="match status" value="1"/>
</dbReference>
<gene>
    <name evidence="2" type="ORF">AVDCRST_MAG01-01-3249</name>
</gene>
<dbReference type="EC" id="3.8.1.2" evidence="2"/>
<dbReference type="InterPro" id="IPR023214">
    <property type="entry name" value="HAD_sf"/>
</dbReference>
<dbReference type="AlphaFoldDB" id="A0A6J4QF16"/>
<evidence type="ECO:0000256" key="1">
    <source>
        <dbReference type="ARBA" id="ARBA00022801"/>
    </source>
</evidence>
<dbReference type="Gene3D" id="1.10.150.750">
    <property type="match status" value="1"/>
</dbReference>
<dbReference type="PANTHER" id="PTHR43316:SF3">
    <property type="entry name" value="HALOACID DEHALOGENASE, TYPE II (AFU_ORTHOLOGUE AFUA_2G07750)-RELATED"/>
    <property type="match status" value="1"/>
</dbReference>
<accession>A0A6J4QF16</accession>
<dbReference type="EMBL" id="CADCUW010000424">
    <property type="protein sequence ID" value="CAA9435799.1"/>
    <property type="molecule type" value="Genomic_DNA"/>
</dbReference>
<name>A0A6J4QF16_9ACTN</name>
<dbReference type="GO" id="GO:0018784">
    <property type="term" value="F:(S)-2-haloacid dehalogenase activity"/>
    <property type="evidence" value="ECO:0007669"/>
    <property type="project" value="UniProtKB-EC"/>
</dbReference>
<dbReference type="Gene3D" id="3.40.50.1000">
    <property type="entry name" value="HAD superfamily/HAD-like"/>
    <property type="match status" value="1"/>
</dbReference>
<dbReference type="InterPro" id="IPR036412">
    <property type="entry name" value="HAD-like_sf"/>
</dbReference>
<organism evidence="2">
    <name type="scientific">uncultured Rubrobacteraceae bacterium</name>
    <dbReference type="NCBI Taxonomy" id="349277"/>
    <lineage>
        <taxon>Bacteria</taxon>
        <taxon>Bacillati</taxon>
        <taxon>Actinomycetota</taxon>
        <taxon>Rubrobacteria</taxon>
        <taxon>Rubrobacterales</taxon>
        <taxon>Rubrobacteraceae</taxon>
        <taxon>environmental samples</taxon>
    </lineage>
</organism>
<dbReference type="InterPro" id="IPR006328">
    <property type="entry name" value="2-HAD"/>
</dbReference>
<evidence type="ECO:0000313" key="2">
    <source>
        <dbReference type="EMBL" id="CAA9435799.1"/>
    </source>
</evidence>
<dbReference type="Pfam" id="PF00702">
    <property type="entry name" value="Hydrolase"/>
    <property type="match status" value="1"/>
</dbReference>
<dbReference type="NCBIfam" id="TIGR01493">
    <property type="entry name" value="HAD-SF-IA-v2"/>
    <property type="match status" value="1"/>
</dbReference>
<keyword evidence="1 2" id="KW-0378">Hydrolase</keyword>